<evidence type="ECO:0000313" key="2">
    <source>
        <dbReference type="EMBL" id="HHF98423.1"/>
    </source>
</evidence>
<dbReference type="EMBL" id="DRTT01000089">
    <property type="protein sequence ID" value="HHF98423.1"/>
    <property type="molecule type" value="Genomic_DNA"/>
</dbReference>
<name>A0A7V5HYT0_UNCAE</name>
<dbReference type="InterPro" id="IPR031316">
    <property type="entry name" value="FlgM_C"/>
</dbReference>
<evidence type="ECO:0000259" key="1">
    <source>
        <dbReference type="Pfam" id="PF04316"/>
    </source>
</evidence>
<gene>
    <name evidence="2" type="ORF">ENL39_02930</name>
</gene>
<feature type="domain" description="Anti-sigma-28 factor FlgM C-terminal" evidence="1">
    <location>
        <begin position="40"/>
        <end position="82"/>
    </location>
</feature>
<dbReference type="Pfam" id="PF04316">
    <property type="entry name" value="FlgM"/>
    <property type="match status" value="1"/>
</dbReference>
<proteinExistence type="predicted"/>
<dbReference type="InterPro" id="IPR035890">
    <property type="entry name" value="Anti-sigma-28_factor_FlgM_sf"/>
</dbReference>
<dbReference type="SUPFAM" id="SSF101498">
    <property type="entry name" value="Anti-sigma factor FlgM"/>
    <property type="match status" value="1"/>
</dbReference>
<sequence length="99" mass="11639">MEPKKINGVFHSLNNKNIEEITRKEIKRELSKLSSSKKEDKIDLSEVARKILDYVEVVKKLPDVREEKVKEVMEKISDGAYESKEVLEETLEKIIEEFF</sequence>
<protein>
    <recommendedName>
        <fullName evidence="1">Anti-sigma-28 factor FlgM C-terminal domain-containing protein</fullName>
    </recommendedName>
</protein>
<organism evidence="2">
    <name type="scientific">Aerophobetes bacterium</name>
    <dbReference type="NCBI Taxonomy" id="2030807"/>
    <lineage>
        <taxon>Bacteria</taxon>
        <taxon>Candidatus Aerophobota</taxon>
    </lineage>
</organism>
<dbReference type="Proteomes" id="UP000886070">
    <property type="component" value="Unassembled WGS sequence"/>
</dbReference>
<comment type="caution">
    <text evidence="2">The sequence shown here is derived from an EMBL/GenBank/DDBJ whole genome shotgun (WGS) entry which is preliminary data.</text>
</comment>
<accession>A0A7V5HYT0</accession>
<dbReference type="AlphaFoldDB" id="A0A7V5HYT0"/>
<reference evidence="2" key="1">
    <citation type="journal article" date="2020" name="mSystems">
        <title>Genome- and Community-Level Interaction Insights into Carbon Utilization and Element Cycling Functions of Hydrothermarchaeota in Hydrothermal Sediment.</title>
        <authorList>
            <person name="Zhou Z."/>
            <person name="Liu Y."/>
            <person name="Xu W."/>
            <person name="Pan J."/>
            <person name="Luo Z.H."/>
            <person name="Li M."/>
        </authorList>
    </citation>
    <scope>NUCLEOTIDE SEQUENCE [LARGE SCALE GENOMIC DNA]</scope>
    <source>
        <strain evidence="2">HyVt-92</strain>
    </source>
</reference>